<dbReference type="Proteomes" id="UP000807850">
    <property type="component" value="Unassembled WGS sequence"/>
</dbReference>
<evidence type="ECO:0000313" key="3">
    <source>
        <dbReference type="Proteomes" id="UP000807850"/>
    </source>
</evidence>
<dbReference type="EMBL" id="JACQAY010000219">
    <property type="protein sequence ID" value="MBI3539960.1"/>
    <property type="molecule type" value="Genomic_DNA"/>
</dbReference>
<proteinExistence type="predicted"/>
<keyword evidence="1" id="KW-0732">Signal</keyword>
<gene>
    <name evidence="2" type="ORF">HY076_06775</name>
</gene>
<comment type="caution">
    <text evidence="2">The sequence shown here is derived from an EMBL/GenBank/DDBJ whole genome shotgun (WGS) entry which is preliminary data.</text>
</comment>
<name>A0A9D6QK58_UNCEI</name>
<evidence type="ECO:0008006" key="4">
    <source>
        <dbReference type="Google" id="ProtNLM"/>
    </source>
</evidence>
<sequence>MRARTALSVLVLAAVAVPFLVVSAAADPWTFSKGEWSSTIEGSLFSAPTYYDATGARLDLGYTTEQRVLRATSELGWKNHVSVLFGLPAMSVTRSAGTASATMTGLQDVRLGVKIGLMNGATAAAVRFDWNAPLGYDRKLGAYGLVLGDGLIYADSLGAAQTVDGLQQLGAHLELGTAVANRAFLQGSIGYGYRYFSFGKREKTVEALRERDDAGKLIRTHASWGLWADQLLTSADLGLWVSRTVLVGGRYRGVNTLSEGPLFRETNQQLAGPIVLVRVDDRLDMLAGSWSTASGKNALHYDQFYVSVAFHQTKLNRLQGFSGGSQAH</sequence>
<evidence type="ECO:0000256" key="1">
    <source>
        <dbReference type="SAM" id="SignalP"/>
    </source>
</evidence>
<reference evidence="2" key="1">
    <citation type="submission" date="2020-07" db="EMBL/GenBank/DDBJ databases">
        <title>Huge and variable diversity of episymbiotic CPR bacteria and DPANN archaea in groundwater ecosystems.</title>
        <authorList>
            <person name="He C.Y."/>
            <person name="Keren R."/>
            <person name="Whittaker M."/>
            <person name="Farag I.F."/>
            <person name="Doudna J."/>
            <person name="Cate J.H.D."/>
            <person name="Banfield J.F."/>
        </authorList>
    </citation>
    <scope>NUCLEOTIDE SEQUENCE</scope>
    <source>
        <strain evidence="2">NC_groundwater_928_Pr1_S-0.2um_72_17</strain>
    </source>
</reference>
<evidence type="ECO:0000313" key="2">
    <source>
        <dbReference type="EMBL" id="MBI3539960.1"/>
    </source>
</evidence>
<feature type="signal peptide" evidence="1">
    <location>
        <begin position="1"/>
        <end position="24"/>
    </location>
</feature>
<protein>
    <recommendedName>
        <fullName evidence="4">DUF2219 family protein</fullName>
    </recommendedName>
</protein>
<dbReference type="AlphaFoldDB" id="A0A9D6QK58"/>
<feature type="chain" id="PRO_5039391476" description="DUF2219 family protein" evidence="1">
    <location>
        <begin position="25"/>
        <end position="328"/>
    </location>
</feature>
<accession>A0A9D6QK58</accession>
<organism evidence="2 3">
    <name type="scientific">Eiseniibacteriota bacterium</name>
    <dbReference type="NCBI Taxonomy" id="2212470"/>
    <lineage>
        <taxon>Bacteria</taxon>
        <taxon>Candidatus Eiseniibacteriota</taxon>
    </lineage>
</organism>